<evidence type="ECO:0000313" key="2">
    <source>
        <dbReference type="EMBL" id="KAF9463484.1"/>
    </source>
</evidence>
<accession>A0A9P5Y788</accession>
<dbReference type="EMBL" id="MU150262">
    <property type="protein sequence ID" value="KAF9463484.1"/>
    <property type="molecule type" value="Genomic_DNA"/>
</dbReference>
<keyword evidence="3" id="KW-1185">Reference proteome</keyword>
<feature type="transmembrane region" description="Helical" evidence="1">
    <location>
        <begin position="17"/>
        <end position="40"/>
    </location>
</feature>
<dbReference type="Proteomes" id="UP000807353">
    <property type="component" value="Unassembled WGS sequence"/>
</dbReference>
<organism evidence="2 3">
    <name type="scientific">Collybia nuda</name>
    <dbReference type="NCBI Taxonomy" id="64659"/>
    <lineage>
        <taxon>Eukaryota</taxon>
        <taxon>Fungi</taxon>
        <taxon>Dikarya</taxon>
        <taxon>Basidiomycota</taxon>
        <taxon>Agaricomycotina</taxon>
        <taxon>Agaricomycetes</taxon>
        <taxon>Agaricomycetidae</taxon>
        <taxon>Agaricales</taxon>
        <taxon>Tricholomatineae</taxon>
        <taxon>Clitocybaceae</taxon>
        <taxon>Collybia</taxon>
    </lineage>
</organism>
<comment type="caution">
    <text evidence="2">The sequence shown here is derived from an EMBL/GenBank/DDBJ whole genome shotgun (WGS) entry which is preliminary data.</text>
</comment>
<keyword evidence="1" id="KW-1133">Transmembrane helix</keyword>
<dbReference type="OrthoDB" id="3350812at2759"/>
<protein>
    <submittedName>
        <fullName evidence="2">Uncharacterized protein</fullName>
    </submittedName>
</protein>
<sequence length="119" mass="13608">VILLLRTYALWSNSAKILLFLGILFIMIYVPALVVLGIFLRSTRYGEPPLPTISGCYSIAGSNILMVDFVLIVVYESVITALTVWIFVHRYRHSRNRLVDTLYRDGILYFGCIFGKLFI</sequence>
<feature type="transmembrane region" description="Helical" evidence="1">
    <location>
        <begin position="60"/>
        <end position="88"/>
    </location>
</feature>
<reference evidence="2" key="1">
    <citation type="submission" date="2020-11" db="EMBL/GenBank/DDBJ databases">
        <authorList>
            <consortium name="DOE Joint Genome Institute"/>
            <person name="Ahrendt S."/>
            <person name="Riley R."/>
            <person name="Andreopoulos W."/>
            <person name="Labutti K."/>
            <person name="Pangilinan J."/>
            <person name="Ruiz-Duenas F.J."/>
            <person name="Barrasa J.M."/>
            <person name="Sanchez-Garcia M."/>
            <person name="Camarero S."/>
            <person name="Miyauchi S."/>
            <person name="Serrano A."/>
            <person name="Linde D."/>
            <person name="Babiker R."/>
            <person name="Drula E."/>
            <person name="Ayuso-Fernandez I."/>
            <person name="Pacheco R."/>
            <person name="Padilla G."/>
            <person name="Ferreira P."/>
            <person name="Barriuso J."/>
            <person name="Kellner H."/>
            <person name="Castanera R."/>
            <person name="Alfaro M."/>
            <person name="Ramirez L."/>
            <person name="Pisabarro A.G."/>
            <person name="Kuo A."/>
            <person name="Tritt A."/>
            <person name="Lipzen A."/>
            <person name="He G."/>
            <person name="Yan M."/>
            <person name="Ng V."/>
            <person name="Cullen D."/>
            <person name="Martin F."/>
            <person name="Rosso M.-N."/>
            <person name="Henrissat B."/>
            <person name="Hibbett D."/>
            <person name="Martinez A.T."/>
            <person name="Grigoriev I.V."/>
        </authorList>
    </citation>
    <scope>NUCLEOTIDE SEQUENCE</scope>
    <source>
        <strain evidence="2">CBS 247.69</strain>
    </source>
</reference>
<gene>
    <name evidence="2" type="ORF">BDZ94DRAFT_1163991</name>
</gene>
<name>A0A9P5Y788_9AGAR</name>
<feature type="non-terminal residue" evidence="2">
    <location>
        <position position="1"/>
    </location>
</feature>
<keyword evidence="1" id="KW-0472">Membrane</keyword>
<keyword evidence="1" id="KW-0812">Transmembrane</keyword>
<evidence type="ECO:0000256" key="1">
    <source>
        <dbReference type="SAM" id="Phobius"/>
    </source>
</evidence>
<evidence type="ECO:0000313" key="3">
    <source>
        <dbReference type="Proteomes" id="UP000807353"/>
    </source>
</evidence>
<proteinExistence type="predicted"/>
<dbReference type="AlphaFoldDB" id="A0A9P5Y788"/>